<evidence type="ECO:0000256" key="1">
    <source>
        <dbReference type="ARBA" id="ARBA00004123"/>
    </source>
</evidence>
<feature type="compositionally biased region" description="Basic and acidic residues" evidence="3">
    <location>
        <begin position="21"/>
        <end position="35"/>
    </location>
</feature>
<gene>
    <name evidence="4" type="ORF">RHGRI_002273</name>
</gene>
<reference evidence="4" key="1">
    <citation type="submission" date="2020-08" db="EMBL/GenBank/DDBJ databases">
        <title>Plant Genome Project.</title>
        <authorList>
            <person name="Zhang R.-G."/>
        </authorList>
    </citation>
    <scope>NUCLEOTIDE SEQUENCE</scope>
    <source>
        <strain evidence="4">WSP0</strain>
        <tissue evidence="4">Leaf</tissue>
    </source>
</reference>
<feature type="region of interest" description="Disordered" evidence="3">
    <location>
        <begin position="1"/>
        <end position="45"/>
    </location>
</feature>
<comment type="caution">
    <text evidence="4">The sequence shown here is derived from an EMBL/GenBank/DDBJ whole genome shotgun (WGS) entry which is preliminary data.</text>
</comment>
<evidence type="ECO:0000256" key="3">
    <source>
        <dbReference type="SAM" id="MobiDB-lite"/>
    </source>
</evidence>
<proteinExistence type="predicted"/>
<dbReference type="GO" id="GO:0000398">
    <property type="term" value="P:mRNA splicing, via spliceosome"/>
    <property type="evidence" value="ECO:0007669"/>
    <property type="project" value="InterPro"/>
</dbReference>
<protein>
    <recommendedName>
        <fullName evidence="6">VPS37 C-terminal domain-containing protein</fullName>
    </recommendedName>
</protein>
<dbReference type="AlphaFoldDB" id="A0AAV6LQY1"/>
<dbReference type="PANTHER" id="PTHR12214">
    <property type="entry name" value="GC-RICH SEQUENCE DNA-BINDING FACTOR"/>
    <property type="match status" value="1"/>
</dbReference>
<feature type="compositionally biased region" description="Acidic residues" evidence="3">
    <location>
        <begin position="11"/>
        <end position="20"/>
    </location>
</feature>
<keyword evidence="5" id="KW-1185">Reference proteome</keyword>
<feature type="compositionally biased region" description="Basic and acidic residues" evidence="3">
    <location>
        <begin position="1"/>
        <end position="10"/>
    </location>
</feature>
<dbReference type="InterPro" id="IPR012890">
    <property type="entry name" value="GCFC2-like"/>
</dbReference>
<dbReference type="Proteomes" id="UP000823749">
    <property type="component" value="Chromosome 1"/>
</dbReference>
<dbReference type="EMBL" id="JACTNZ010000001">
    <property type="protein sequence ID" value="KAG5566658.1"/>
    <property type="molecule type" value="Genomic_DNA"/>
</dbReference>
<evidence type="ECO:0000313" key="5">
    <source>
        <dbReference type="Proteomes" id="UP000823749"/>
    </source>
</evidence>
<name>A0AAV6LQY1_9ERIC</name>
<accession>A0AAV6LQY1</accession>
<evidence type="ECO:0000313" key="4">
    <source>
        <dbReference type="EMBL" id="KAG5566658.1"/>
    </source>
</evidence>
<dbReference type="GO" id="GO:0005634">
    <property type="term" value="C:nucleus"/>
    <property type="evidence" value="ECO:0007669"/>
    <property type="project" value="UniProtKB-SubCell"/>
</dbReference>
<organism evidence="4 5">
    <name type="scientific">Rhododendron griersonianum</name>
    <dbReference type="NCBI Taxonomy" id="479676"/>
    <lineage>
        <taxon>Eukaryota</taxon>
        <taxon>Viridiplantae</taxon>
        <taxon>Streptophyta</taxon>
        <taxon>Embryophyta</taxon>
        <taxon>Tracheophyta</taxon>
        <taxon>Spermatophyta</taxon>
        <taxon>Magnoliopsida</taxon>
        <taxon>eudicotyledons</taxon>
        <taxon>Gunneridae</taxon>
        <taxon>Pentapetalae</taxon>
        <taxon>asterids</taxon>
        <taxon>Ericales</taxon>
        <taxon>Ericaceae</taxon>
        <taxon>Ericoideae</taxon>
        <taxon>Rhodoreae</taxon>
        <taxon>Rhododendron</taxon>
    </lineage>
</organism>
<evidence type="ECO:0008006" key="6">
    <source>
        <dbReference type="Google" id="ProtNLM"/>
    </source>
</evidence>
<sequence length="283" mass="30951">MEGVGFRKEVDEEEEEDKIWEEEQFRKGLGKRMDDASSSGGSVVGTSSNTVALPVVAQSIIPEQKYAYAPAVASYPSVPSIGGAVGGLPGLEVMSIPQQAEVAKKALHDNLKRMKESHGRTMASLVRNDENLTTSLLKVTALEKSLSAAGERLIFMQKLRDFHKAPFIEELEEQMQKLNEDRAAAILKRRSSDNDDEMLELEAAINAAMSVFNKGGGRAAMIEVATREAKAASAATKEQRNLLVELNEFGRDTNLQIRMDMTRRALGSAGIYCHSTKLPPLVD</sequence>
<keyword evidence="2" id="KW-0539">Nucleus</keyword>
<evidence type="ECO:0000256" key="2">
    <source>
        <dbReference type="ARBA" id="ARBA00023242"/>
    </source>
</evidence>
<comment type="subcellular location">
    <subcellularLocation>
        <location evidence="1">Nucleus</location>
    </subcellularLocation>
</comment>
<dbReference type="GO" id="GO:0003677">
    <property type="term" value="F:DNA binding"/>
    <property type="evidence" value="ECO:0007669"/>
    <property type="project" value="InterPro"/>
</dbReference>
<dbReference type="PANTHER" id="PTHR12214:SF0">
    <property type="entry name" value="LD29489P"/>
    <property type="match status" value="1"/>
</dbReference>